<dbReference type="GO" id="GO:0004674">
    <property type="term" value="F:protein serine/threonine kinase activity"/>
    <property type="evidence" value="ECO:0007669"/>
    <property type="project" value="UniProtKB-KW"/>
</dbReference>
<dbReference type="PANTHER" id="PTHR43895">
    <property type="entry name" value="CALCIUM/CALMODULIN-DEPENDENT PROTEIN KINASE KINASE-RELATED"/>
    <property type="match status" value="1"/>
</dbReference>
<evidence type="ECO:0000256" key="3">
    <source>
        <dbReference type="ARBA" id="ARBA00012513"/>
    </source>
</evidence>
<sequence length="433" mass="49503">MNQPKIKGRVGKYQVGRTIGEGTFAKVKFARNSETGEPVALKILDKDKVLKHKMAEQIKQEIATMKLIKHPNVIRLHEVMASKTKIFIVLEFVTGGELFDKIVNHGRMIENEARRYFQQLINAVDYCHSRGVYHRDLKPENLLLDAYGNLKVSDFGLSALSRQVRDDGLFHTACGTPNYVAPEVLDDQGYDGAMADLWSCGVILFVLLAGYLPFDDSNLINLYRKISVAEFTCPPWLSLSAMKLITRILDPNPMTDEWFKKGYKPPVFEEKDDTNLDDVEAVFKDSEEHHVMEKRKEEEEQPTTMNAFELISMSKGLNLENLFDAEQGFKRETRFTSKCPANEIIHKIEAAAKPLGFDVHKKNYKMRLESSKAGRKGNLNVATEIFQMAPSLHMVELRKAKGDTLEFHKFYKNLSTCLEDVVWKTEEDMKEVK</sequence>
<evidence type="ECO:0000313" key="16">
    <source>
        <dbReference type="EMBL" id="TYI64944.1"/>
    </source>
</evidence>
<dbReference type="InterPro" id="IPR017441">
    <property type="entry name" value="Protein_kinase_ATP_BS"/>
</dbReference>
<name>A0A5D2TL73_GOSMU</name>
<dbReference type="CDD" id="cd12195">
    <property type="entry name" value="CIPK_C"/>
    <property type="match status" value="1"/>
</dbReference>
<dbReference type="PROSITE" id="PS00108">
    <property type="entry name" value="PROTEIN_KINASE_ST"/>
    <property type="match status" value="1"/>
</dbReference>
<evidence type="ECO:0000313" key="17">
    <source>
        <dbReference type="Proteomes" id="UP000323597"/>
    </source>
</evidence>
<dbReference type="Gene3D" id="1.10.510.10">
    <property type="entry name" value="Transferase(Phosphotransferase) domain 1"/>
    <property type="match status" value="1"/>
</dbReference>
<dbReference type="Gene3D" id="3.30.200.20">
    <property type="entry name" value="Phosphorylase Kinase, domain 1"/>
    <property type="match status" value="1"/>
</dbReference>
<dbReference type="PROSITE" id="PS50011">
    <property type="entry name" value="PROTEIN_KINASE_DOM"/>
    <property type="match status" value="1"/>
</dbReference>
<dbReference type="FunFam" id="3.30.200.20:FF:000096">
    <property type="entry name" value="Non-specific serine/threonine protein kinase"/>
    <property type="match status" value="1"/>
</dbReference>
<dbReference type="AlphaFoldDB" id="A0A5D2TL73"/>
<keyword evidence="17" id="KW-1185">Reference proteome</keyword>
<keyword evidence="8 12" id="KW-0067">ATP-binding</keyword>
<evidence type="ECO:0000256" key="13">
    <source>
        <dbReference type="RuleBase" id="RU000304"/>
    </source>
</evidence>
<dbReference type="Gene3D" id="3.30.310.80">
    <property type="entry name" value="Kinase associated domain 1, KA1"/>
    <property type="match status" value="1"/>
</dbReference>
<dbReference type="SMART" id="SM00220">
    <property type="entry name" value="S_TKc"/>
    <property type="match status" value="1"/>
</dbReference>
<comment type="catalytic activity">
    <reaction evidence="10">
        <text>L-threonyl-[protein] + ATP = O-phospho-L-threonyl-[protein] + ADP + H(+)</text>
        <dbReference type="Rhea" id="RHEA:46608"/>
        <dbReference type="Rhea" id="RHEA-COMP:11060"/>
        <dbReference type="Rhea" id="RHEA-COMP:11605"/>
        <dbReference type="ChEBI" id="CHEBI:15378"/>
        <dbReference type="ChEBI" id="CHEBI:30013"/>
        <dbReference type="ChEBI" id="CHEBI:30616"/>
        <dbReference type="ChEBI" id="CHEBI:61977"/>
        <dbReference type="ChEBI" id="CHEBI:456216"/>
        <dbReference type="EC" id="2.7.11.1"/>
    </reaction>
</comment>
<keyword evidence="5" id="KW-0808">Transferase</keyword>
<dbReference type="InterPro" id="IPR000719">
    <property type="entry name" value="Prot_kinase_dom"/>
</dbReference>
<dbReference type="PROSITE" id="PS00107">
    <property type="entry name" value="PROTEIN_KINASE_ATP"/>
    <property type="match status" value="1"/>
</dbReference>
<evidence type="ECO:0000256" key="11">
    <source>
        <dbReference type="ARBA" id="ARBA00048679"/>
    </source>
</evidence>
<evidence type="ECO:0000256" key="10">
    <source>
        <dbReference type="ARBA" id="ARBA00047899"/>
    </source>
</evidence>
<evidence type="ECO:0000259" key="15">
    <source>
        <dbReference type="PROSITE" id="PS50816"/>
    </source>
</evidence>
<dbReference type="GO" id="GO:0106310">
    <property type="term" value="F:protein serine kinase activity"/>
    <property type="evidence" value="ECO:0007669"/>
    <property type="project" value="RHEA"/>
</dbReference>
<evidence type="ECO:0000256" key="5">
    <source>
        <dbReference type="ARBA" id="ARBA00022679"/>
    </source>
</evidence>
<evidence type="ECO:0000256" key="7">
    <source>
        <dbReference type="ARBA" id="ARBA00022777"/>
    </source>
</evidence>
<dbReference type="PANTHER" id="PTHR43895:SF104">
    <property type="entry name" value="CBL-INTERACTING SERINE_THREONINE-PROTEIN KINASE 3"/>
    <property type="match status" value="1"/>
</dbReference>
<keyword evidence="6 12" id="KW-0547">Nucleotide-binding</keyword>
<evidence type="ECO:0000256" key="1">
    <source>
        <dbReference type="ARBA" id="ARBA00001936"/>
    </source>
</evidence>
<comment type="cofactor">
    <cofactor evidence="1">
        <name>Mn(2+)</name>
        <dbReference type="ChEBI" id="CHEBI:29035"/>
    </cofactor>
</comment>
<dbReference type="PROSITE" id="PS50816">
    <property type="entry name" value="NAF"/>
    <property type="match status" value="1"/>
</dbReference>
<dbReference type="GO" id="GO:0005524">
    <property type="term" value="F:ATP binding"/>
    <property type="evidence" value="ECO:0007669"/>
    <property type="project" value="UniProtKB-UniRule"/>
</dbReference>
<dbReference type="Pfam" id="PF03822">
    <property type="entry name" value="NAF"/>
    <property type="match status" value="1"/>
</dbReference>
<evidence type="ECO:0000256" key="4">
    <source>
        <dbReference type="ARBA" id="ARBA00022527"/>
    </source>
</evidence>
<evidence type="ECO:0000256" key="9">
    <source>
        <dbReference type="ARBA" id="ARBA00023211"/>
    </source>
</evidence>
<feature type="domain" description="Protein kinase" evidence="14">
    <location>
        <begin position="13"/>
        <end position="268"/>
    </location>
</feature>
<dbReference type="SUPFAM" id="SSF56112">
    <property type="entry name" value="Protein kinase-like (PK-like)"/>
    <property type="match status" value="1"/>
</dbReference>
<dbReference type="InterPro" id="IPR011009">
    <property type="entry name" value="Kinase-like_dom_sf"/>
</dbReference>
<dbReference type="FunFam" id="1.10.510.10:FF:000279">
    <property type="entry name" value="Non-specific serine/threonine protein kinase"/>
    <property type="match status" value="1"/>
</dbReference>
<dbReference type="Pfam" id="PF00069">
    <property type="entry name" value="Pkinase"/>
    <property type="match status" value="1"/>
</dbReference>
<dbReference type="Proteomes" id="UP000323597">
    <property type="component" value="Chromosome D09"/>
</dbReference>
<keyword evidence="4 13" id="KW-0723">Serine/threonine-protein kinase</keyword>
<feature type="binding site" evidence="12">
    <location>
        <position position="42"/>
    </location>
    <ligand>
        <name>ATP</name>
        <dbReference type="ChEBI" id="CHEBI:30616"/>
    </ligand>
</feature>
<proteinExistence type="inferred from homology"/>
<dbReference type="FunFam" id="3.30.310.80:FF:000002">
    <property type="entry name" value="Non-specific serine/threonine protein kinase"/>
    <property type="match status" value="1"/>
</dbReference>
<keyword evidence="9" id="KW-0464">Manganese</keyword>
<evidence type="ECO:0000256" key="12">
    <source>
        <dbReference type="PROSITE-ProRule" id="PRU10141"/>
    </source>
</evidence>
<dbReference type="GO" id="GO:0007165">
    <property type="term" value="P:signal transduction"/>
    <property type="evidence" value="ECO:0007669"/>
    <property type="project" value="InterPro"/>
</dbReference>
<gene>
    <name evidence="16" type="ORF">E1A91_D09G123000v1</name>
</gene>
<feature type="domain" description="NAF" evidence="15">
    <location>
        <begin position="300"/>
        <end position="324"/>
    </location>
</feature>
<protein>
    <recommendedName>
        <fullName evidence="3">non-specific serine/threonine protein kinase</fullName>
        <ecNumber evidence="3">2.7.11.1</ecNumber>
    </recommendedName>
</protein>
<dbReference type="InterPro" id="IPR008271">
    <property type="entry name" value="Ser/Thr_kinase_AS"/>
</dbReference>
<evidence type="ECO:0000259" key="14">
    <source>
        <dbReference type="PROSITE" id="PS50011"/>
    </source>
</evidence>
<evidence type="ECO:0000256" key="8">
    <source>
        <dbReference type="ARBA" id="ARBA00022840"/>
    </source>
</evidence>
<evidence type="ECO:0000256" key="6">
    <source>
        <dbReference type="ARBA" id="ARBA00022741"/>
    </source>
</evidence>
<dbReference type="InterPro" id="IPR018451">
    <property type="entry name" value="NAF/FISL_domain"/>
</dbReference>
<keyword evidence="7" id="KW-0418">Kinase</keyword>
<reference evidence="16 17" key="1">
    <citation type="submission" date="2019-07" db="EMBL/GenBank/DDBJ databases">
        <title>WGS assembly of Gossypium mustelinum.</title>
        <authorList>
            <person name="Chen Z.J."/>
            <person name="Sreedasyam A."/>
            <person name="Ando A."/>
            <person name="Song Q."/>
            <person name="De L."/>
            <person name="Hulse-Kemp A."/>
            <person name="Ding M."/>
            <person name="Ye W."/>
            <person name="Kirkbride R."/>
            <person name="Jenkins J."/>
            <person name="Plott C."/>
            <person name="Lovell J."/>
            <person name="Lin Y.-M."/>
            <person name="Vaughn R."/>
            <person name="Liu B."/>
            <person name="Li W."/>
            <person name="Simpson S."/>
            <person name="Scheffler B."/>
            <person name="Saski C."/>
            <person name="Grover C."/>
            <person name="Hu G."/>
            <person name="Conover J."/>
            <person name="Carlson J."/>
            <person name="Shu S."/>
            <person name="Boston L."/>
            <person name="Williams M."/>
            <person name="Peterson D."/>
            <person name="Mcgee K."/>
            <person name="Jones D."/>
            <person name="Wendel J."/>
            <person name="Stelly D."/>
            <person name="Grimwood J."/>
            <person name="Schmutz J."/>
        </authorList>
    </citation>
    <scope>NUCLEOTIDE SEQUENCE [LARGE SCALE GENOMIC DNA]</scope>
    <source>
        <strain evidence="16">1408120.09</strain>
    </source>
</reference>
<evidence type="ECO:0000256" key="2">
    <source>
        <dbReference type="ARBA" id="ARBA00006234"/>
    </source>
</evidence>
<dbReference type="InterPro" id="IPR004041">
    <property type="entry name" value="NAF_dom"/>
</dbReference>
<dbReference type="EC" id="2.7.11.1" evidence="3"/>
<dbReference type="EMBL" id="CM017657">
    <property type="protein sequence ID" value="TYI64944.1"/>
    <property type="molecule type" value="Genomic_DNA"/>
</dbReference>
<organism evidence="16 17">
    <name type="scientific">Gossypium mustelinum</name>
    <name type="common">Cotton</name>
    <name type="synonym">Gossypium caicoense</name>
    <dbReference type="NCBI Taxonomy" id="34275"/>
    <lineage>
        <taxon>Eukaryota</taxon>
        <taxon>Viridiplantae</taxon>
        <taxon>Streptophyta</taxon>
        <taxon>Embryophyta</taxon>
        <taxon>Tracheophyta</taxon>
        <taxon>Spermatophyta</taxon>
        <taxon>Magnoliopsida</taxon>
        <taxon>eudicotyledons</taxon>
        <taxon>Gunneridae</taxon>
        <taxon>Pentapetalae</taxon>
        <taxon>rosids</taxon>
        <taxon>malvids</taxon>
        <taxon>Malvales</taxon>
        <taxon>Malvaceae</taxon>
        <taxon>Malvoideae</taxon>
        <taxon>Gossypium</taxon>
    </lineage>
</organism>
<comment type="similarity">
    <text evidence="2">Belongs to the protein kinase superfamily. CAMK Ser/Thr protein kinase family. SNF1 subfamily.</text>
</comment>
<comment type="catalytic activity">
    <reaction evidence="11">
        <text>L-seryl-[protein] + ATP = O-phospho-L-seryl-[protein] + ADP + H(+)</text>
        <dbReference type="Rhea" id="RHEA:17989"/>
        <dbReference type="Rhea" id="RHEA-COMP:9863"/>
        <dbReference type="Rhea" id="RHEA-COMP:11604"/>
        <dbReference type="ChEBI" id="CHEBI:15378"/>
        <dbReference type="ChEBI" id="CHEBI:29999"/>
        <dbReference type="ChEBI" id="CHEBI:30616"/>
        <dbReference type="ChEBI" id="CHEBI:83421"/>
        <dbReference type="ChEBI" id="CHEBI:456216"/>
        <dbReference type="EC" id="2.7.11.1"/>
    </reaction>
</comment>
<accession>A0A5D2TL73</accession>